<protein>
    <submittedName>
        <fullName evidence="2">Uncharacterized protein</fullName>
    </submittedName>
</protein>
<feature type="compositionally biased region" description="Basic and acidic residues" evidence="1">
    <location>
        <begin position="64"/>
        <end position="89"/>
    </location>
</feature>
<feature type="compositionally biased region" description="Basic and acidic residues" evidence="1">
    <location>
        <begin position="96"/>
        <end position="109"/>
    </location>
</feature>
<gene>
    <name evidence="2" type="ORF">M5K25_017664</name>
</gene>
<name>A0ABD0UN53_DENTH</name>
<sequence length="109" mass="12669">MNQIKTTVEAKIFSIEGQVADLRDMIKKMLEIHNQTAVSWAKGPEGKNTNSEICKDEDEVEIVDGERRRPHLEPFQREDGRDRFGERQEYGGQEQRGADWECREGNYGR</sequence>
<reference evidence="2 3" key="1">
    <citation type="journal article" date="2024" name="Plant Biotechnol. J.">
        <title>Dendrobium thyrsiflorum genome and its molecular insights into genes involved in important horticultural traits.</title>
        <authorList>
            <person name="Chen B."/>
            <person name="Wang J.Y."/>
            <person name="Zheng P.J."/>
            <person name="Li K.L."/>
            <person name="Liang Y.M."/>
            <person name="Chen X.F."/>
            <person name="Zhang C."/>
            <person name="Zhao X."/>
            <person name="He X."/>
            <person name="Zhang G.Q."/>
            <person name="Liu Z.J."/>
            <person name="Xu Q."/>
        </authorList>
    </citation>
    <scope>NUCLEOTIDE SEQUENCE [LARGE SCALE GENOMIC DNA]</scope>
    <source>
        <strain evidence="2">GZMU011</strain>
    </source>
</reference>
<evidence type="ECO:0000256" key="1">
    <source>
        <dbReference type="SAM" id="MobiDB-lite"/>
    </source>
</evidence>
<evidence type="ECO:0000313" key="3">
    <source>
        <dbReference type="Proteomes" id="UP001552299"/>
    </source>
</evidence>
<dbReference type="EMBL" id="JANQDX010000013">
    <property type="protein sequence ID" value="KAL0914155.1"/>
    <property type="molecule type" value="Genomic_DNA"/>
</dbReference>
<accession>A0ABD0UN53</accession>
<proteinExistence type="predicted"/>
<organism evidence="2 3">
    <name type="scientific">Dendrobium thyrsiflorum</name>
    <name type="common">Pinecone-like raceme dendrobium</name>
    <name type="synonym">Orchid</name>
    <dbReference type="NCBI Taxonomy" id="117978"/>
    <lineage>
        <taxon>Eukaryota</taxon>
        <taxon>Viridiplantae</taxon>
        <taxon>Streptophyta</taxon>
        <taxon>Embryophyta</taxon>
        <taxon>Tracheophyta</taxon>
        <taxon>Spermatophyta</taxon>
        <taxon>Magnoliopsida</taxon>
        <taxon>Liliopsida</taxon>
        <taxon>Asparagales</taxon>
        <taxon>Orchidaceae</taxon>
        <taxon>Epidendroideae</taxon>
        <taxon>Malaxideae</taxon>
        <taxon>Dendrobiinae</taxon>
        <taxon>Dendrobium</taxon>
    </lineage>
</organism>
<dbReference type="Proteomes" id="UP001552299">
    <property type="component" value="Unassembled WGS sequence"/>
</dbReference>
<keyword evidence="3" id="KW-1185">Reference proteome</keyword>
<dbReference type="AlphaFoldDB" id="A0ABD0UN53"/>
<feature type="region of interest" description="Disordered" evidence="1">
    <location>
        <begin position="64"/>
        <end position="109"/>
    </location>
</feature>
<evidence type="ECO:0000313" key="2">
    <source>
        <dbReference type="EMBL" id="KAL0914155.1"/>
    </source>
</evidence>
<comment type="caution">
    <text evidence="2">The sequence shown here is derived from an EMBL/GenBank/DDBJ whole genome shotgun (WGS) entry which is preliminary data.</text>
</comment>